<name>A0A5C9A3W3_9GAMM</name>
<dbReference type="InterPro" id="IPR012338">
    <property type="entry name" value="Beta-lactam/transpept-like"/>
</dbReference>
<keyword evidence="2" id="KW-0378">Hydrolase</keyword>
<evidence type="ECO:0000313" key="3">
    <source>
        <dbReference type="Proteomes" id="UP000321039"/>
    </source>
</evidence>
<feature type="domain" description="Beta-lactamase-related" evidence="1">
    <location>
        <begin position="140"/>
        <end position="419"/>
    </location>
</feature>
<dbReference type="AlphaFoldDB" id="A0A5C9A3W3"/>
<dbReference type="RefSeq" id="WP_148068333.1">
    <property type="nucleotide sequence ID" value="NZ_VRZA01000003.1"/>
</dbReference>
<protein>
    <submittedName>
        <fullName evidence="2">Serine hydrolase</fullName>
    </submittedName>
</protein>
<dbReference type="PANTHER" id="PTHR43283:SF7">
    <property type="entry name" value="BETA-LACTAMASE-RELATED DOMAIN-CONTAINING PROTEIN"/>
    <property type="match status" value="1"/>
</dbReference>
<accession>A0A5C9A3W3</accession>
<organism evidence="2 3">
    <name type="scientific">Parahaliea maris</name>
    <dbReference type="NCBI Taxonomy" id="2716870"/>
    <lineage>
        <taxon>Bacteria</taxon>
        <taxon>Pseudomonadati</taxon>
        <taxon>Pseudomonadota</taxon>
        <taxon>Gammaproteobacteria</taxon>
        <taxon>Cellvibrionales</taxon>
        <taxon>Halieaceae</taxon>
        <taxon>Parahaliea</taxon>
    </lineage>
</organism>
<evidence type="ECO:0000259" key="1">
    <source>
        <dbReference type="Pfam" id="PF00144"/>
    </source>
</evidence>
<dbReference type="EMBL" id="VRZA01000003">
    <property type="protein sequence ID" value="TXS93991.1"/>
    <property type="molecule type" value="Genomic_DNA"/>
</dbReference>
<dbReference type="PANTHER" id="PTHR43283">
    <property type="entry name" value="BETA-LACTAMASE-RELATED"/>
    <property type="match status" value="1"/>
</dbReference>
<reference evidence="2 3" key="1">
    <citation type="submission" date="2019-08" db="EMBL/GenBank/DDBJ databases">
        <title>Parahaliea maris sp. nov., isolated from the surface seawater.</title>
        <authorList>
            <person name="Liu Y."/>
        </authorList>
    </citation>
    <scope>NUCLEOTIDE SEQUENCE [LARGE SCALE GENOMIC DNA]</scope>
    <source>
        <strain evidence="2 3">HSLHS9</strain>
    </source>
</reference>
<sequence>MRKVATVGVLLCGLVLLLWWAARPALQVAVGYTAKQLCSGILVSGLPLDAVWARDVAPRMAIIGPLRGALRQGVQADAGGVSSRFLGVSARAEHRREAGCTLFGEPASPPKPAGDFRWAGATDAPEDGPFADALDAAFGEPGGGGRNTLAVLVSHRGQLVGERYRPPVSPATRLQGWSMNKSLMATWVGLQVQRGDLSLDSPVADALRAEGRDDLAGAVDPGLNLGHLLHMESGLGFEETYAPGDDATRMLYRSRAMWAVAPATGQAYSPGEHFSYSSGDTNVASMIWQRSLGERGYRDWLADNFSGPLGLQHPVYEADASGVQVGSSYTYLRGRDWLRVGQLWLDAWHGRSDVLSQAWQRAAVTPRPSSRDGQYGRGFWLNTAGASFSRLPETLFYASGNGSQAVVVFPEQELVVVRLGLTTTGVDSGLESLLEAVFSEHQPVVDAGLGGEASD</sequence>
<comment type="caution">
    <text evidence="2">The sequence shown here is derived from an EMBL/GenBank/DDBJ whole genome shotgun (WGS) entry which is preliminary data.</text>
</comment>
<dbReference type="Pfam" id="PF00144">
    <property type="entry name" value="Beta-lactamase"/>
    <property type="match status" value="1"/>
</dbReference>
<dbReference type="InterPro" id="IPR050789">
    <property type="entry name" value="Diverse_Enzym_Activities"/>
</dbReference>
<keyword evidence="3" id="KW-1185">Reference proteome</keyword>
<proteinExistence type="predicted"/>
<dbReference type="GO" id="GO:0016787">
    <property type="term" value="F:hydrolase activity"/>
    <property type="evidence" value="ECO:0007669"/>
    <property type="project" value="UniProtKB-KW"/>
</dbReference>
<dbReference type="InterPro" id="IPR001466">
    <property type="entry name" value="Beta-lactam-related"/>
</dbReference>
<dbReference type="Gene3D" id="3.40.710.10">
    <property type="entry name" value="DD-peptidase/beta-lactamase superfamily"/>
    <property type="match status" value="1"/>
</dbReference>
<dbReference type="Proteomes" id="UP000321039">
    <property type="component" value="Unassembled WGS sequence"/>
</dbReference>
<dbReference type="SUPFAM" id="SSF56601">
    <property type="entry name" value="beta-lactamase/transpeptidase-like"/>
    <property type="match status" value="1"/>
</dbReference>
<evidence type="ECO:0000313" key="2">
    <source>
        <dbReference type="EMBL" id="TXS93991.1"/>
    </source>
</evidence>
<gene>
    <name evidence="2" type="ORF">FV139_10230</name>
</gene>